<evidence type="ECO:0000313" key="1">
    <source>
        <dbReference type="EMBL" id="ASU00299.1"/>
    </source>
</evidence>
<proteinExistence type="predicted"/>
<name>A0A223LFN2_9CAUD</name>
<dbReference type="KEGG" id="vg:55604620"/>
<dbReference type="GeneID" id="55604620"/>
<dbReference type="Proteomes" id="UP000226092">
    <property type="component" value="Segment"/>
</dbReference>
<accession>A0A223LFN2</accession>
<organism evidence="1 2">
    <name type="scientific">Aeromonas phage AS-zj</name>
    <dbReference type="NCBI Taxonomy" id="2024208"/>
    <lineage>
        <taxon>Viruses</taxon>
        <taxon>Duplodnaviria</taxon>
        <taxon>Heunggongvirae</taxon>
        <taxon>Uroviricota</taxon>
        <taxon>Caudoviricetes</taxon>
        <taxon>Pantevenvirales</taxon>
        <taxon>Straboviridae</taxon>
        <taxon>Emmerichvirinae</taxon>
        <taxon>Ceceduovirus</taxon>
        <taxon>Ceceduovirus aszj</taxon>
    </lineage>
</organism>
<sequence length="64" mass="7503">MKIECEFKAVPNNTKFYVLRYVGAPTSDSISFFKGDSNICHDVYGEWKTPVDFDNTHPCWYFKD</sequence>
<dbReference type="RefSeq" id="YP_009834553.1">
    <property type="nucleotide sequence ID" value="NC_048673.1"/>
</dbReference>
<reference evidence="1 2" key="1">
    <citation type="submission" date="2017-07" db="EMBL/GenBank/DDBJ databases">
        <title>In vitro design and evaluation of phage cocktails against multidrug-resistant Aeromonas salmonicida.</title>
        <authorList>
            <person name="Chen L."/>
            <person name="Yuan S."/>
            <person name="Ma Y."/>
        </authorList>
    </citation>
    <scope>NUCLEOTIDE SEQUENCE [LARGE SCALE GENOMIC DNA]</scope>
</reference>
<keyword evidence="2" id="KW-1185">Reference proteome</keyword>
<dbReference type="EMBL" id="MF448340">
    <property type="protein sequence ID" value="ASU00299.1"/>
    <property type="molecule type" value="Genomic_DNA"/>
</dbReference>
<protein>
    <submittedName>
        <fullName evidence="1">Uncharacterized protein</fullName>
    </submittedName>
</protein>
<evidence type="ECO:0000313" key="2">
    <source>
        <dbReference type="Proteomes" id="UP000226092"/>
    </source>
</evidence>